<evidence type="ECO:0000313" key="3">
    <source>
        <dbReference type="Proteomes" id="UP001152607"/>
    </source>
</evidence>
<gene>
    <name evidence="2" type="ORF">PDIGIT_LOCUS8690</name>
</gene>
<keyword evidence="1" id="KW-0472">Membrane</keyword>
<comment type="caution">
    <text evidence="2">The sequence shown here is derived from an EMBL/GenBank/DDBJ whole genome shotgun (WGS) entry which is preliminary data.</text>
</comment>
<dbReference type="OrthoDB" id="10631335at2759"/>
<evidence type="ECO:0000313" key="2">
    <source>
        <dbReference type="EMBL" id="CAI6335606.1"/>
    </source>
</evidence>
<name>A0A9W4UIR1_9PLEO</name>
<reference evidence="2" key="1">
    <citation type="submission" date="2023-01" db="EMBL/GenBank/DDBJ databases">
        <authorList>
            <person name="Van Ghelder C."/>
            <person name="Rancurel C."/>
        </authorList>
    </citation>
    <scope>NUCLEOTIDE SEQUENCE</scope>
    <source>
        <strain evidence="2">CNCM I-4278</strain>
    </source>
</reference>
<dbReference type="EMBL" id="CAOQHR010000006">
    <property type="protein sequence ID" value="CAI6335606.1"/>
    <property type="molecule type" value="Genomic_DNA"/>
</dbReference>
<evidence type="ECO:0000256" key="1">
    <source>
        <dbReference type="SAM" id="Phobius"/>
    </source>
</evidence>
<feature type="transmembrane region" description="Helical" evidence="1">
    <location>
        <begin position="29"/>
        <end position="51"/>
    </location>
</feature>
<sequence>MPSSSPLPTITLLPPLSLSTSPPPPKPQVYIAPLAICGSVIIAVITILCILHFHKNKPILNATKPAQYRESLVHHPHSIMLPPYSTARPEIRIIRPDTDMPFPLTLPPATLTHQTSTTPYMEYPSPEQTNYFDPPLYTHHLLTPPSPAQFPFPAHHSPVPARPESPLTAMRRVKLSERTRDADPLHTHLDSAQHRHQQQQQIQRTRAWAYQPPFHEEQDATRASFVSDSYTVWSEIEEDGGIDAAYAGRRRDVMARSVLPLPERFRGSEIRVEQDEEEVLDIRRRRIEGDEY</sequence>
<keyword evidence="1" id="KW-1133">Transmembrane helix</keyword>
<dbReference type="AlphaFoldDB" id="A0A9W4UIR1"/>
<keyword evidence="3" id="KW-1185">Reference proteome</keyword>
<dbReference type="Proteomes" id="UP001152607">
    <property type="component" value="Unassembled WGS sequence"/>
</dbReference>
<organism evidence="2 3">
    <name type="scientific">Periconia digitata</name>
    <dbReference type="NCBI Taxonomy" id="1303443"/>
    <lineage>
        <taxon>Eukaryota</taxon>
        <taxon>Fungi</taxon>
        <taxon>Dikarya</taxon>
        <taxon>Ascomycota</taxon>
        <taxon>Pezizomycotina</taxon>
        <taxon>Dothideomycetes</taxon>
        <taxon>Pleosporomycetidae</taxon>
        <taxon>Pleosporales</taxon>
        <taxon>Massarineae</taxon>
        <taxon>Periconiaceae</taxon>
        <taxon>Periconia</taxon>
    </lineage>
</organism>
<protein>
    <submittedName>
        <fullName evidence="2">Uncharacterized protein</fullName>
    </submittedName>
</protein>
<keyword evidence="1" id="KW-0812">Transmembrane</keyword>
<accession>A0A9W4UIR1</accession>
<proteinExistence type="predicted"/>